<dbReference type="PANTHER" id="PTHR43617">
    <property type="entry name" value="L-AMINO ACID N-ACETYLTRANSFERASE"/>
    <property type="match status" value="1"/>
</dbReference>
<dbReference type="InterPro" id="IPR050276">
    <property type="entry name" value="MshD_Acetyltransferase"/>
</dbReference>
<proteinExistence type="predicted"/>
<dbReference type="OrthoDB" id="9796381at2"/>
<dbReference type="InterPro" id="IPR016181">
    <property type="entry name" value="Acyl_CoA_acyltransferase"/>
</dbReference>
<dbReference type="SUPFAM" id="SSF55729">
    <property type="entry name" value="Acyl-CoA N-acyltransferases (Nat)"/>
    <property type="match status" value="1"/>
</dbReference>
<dbReference type="Proteomes" id="UP000292424">
    <property type="component" value="Chromosome"/>
</dbReference>
<keyword evidence="2" id="KW-0808">Transferase</keyword>
<reference evidence="2 3" key="1">
    <citation type="submission" date="2019-09" db="EMBL/GenBank/DDBJ databases">
        <title>Complete genome sequence of Arachidicoccus sp. B3-10 isolated from apple orchard soil.</title>
        <authorList>
            <person name="Kim H.S."/>
            <person name="Han K.-I."/>
            <person name="Suh M.K."/>
            <person name="Lee K.C."/>
            <person name="Eom M.K."/>
            <person name="Kim J.-S."/>
            <person name="Kang S.W."/>
            <person name="Sin Y."/>
            <person name="Lee J.-S."/>
        </authorList>
    </citation>
    <scope>NUCLEOTIDE SEQUENCE [LARGE SCALE GENOMIC DNA]</scope>
    <source>
        <strain evidence="2 3">B3-10</strain>
    </source>
</reference>
<gene>
    <name evidence="2" type="ORF">E0W69_018220</name>
</gene>
<dbReference type="GO" id="GO:0016747">
    <property type="term" value="F:acyltransferase activity, transferring groups other than amino-acyl groups"/>
    <property type="evidence" value="ECO:0007669"/>
    <property type="project" value="InterPro"/>
</dbReference>
<dbReference type="AlphaFoldDB" id="A0A5P2G9Y2"/>
<dbReference type="Gene3D" id="3.40.630.30">
    <property type="match status" value="1"/>
</dbReference>
<evidence type="ECO:0000259" key="1">
    <source>
        <dbReference type="PROSITE" id="PS51186"/>
    </source>
</evidence>
<dbReference type="EMBL" id="CP044016">
    <property type="protein sequence ID" value="QES90510.1"/>
    <property type="molecule type" value="Genomic_DNA"/>
</dbReference>
<sequence length="174" mass="19500">MKDEISISNVSKEDLTSLVEVINDAYRTDNPNAWTTEAHLFQKDGIRMALPELEEAFANPNNIILKAVLSDSINVGTVSLTKKENELYLGTFAVSGNHQGLGIGKKLIQKAIEIAKDLDKSFITITVISTREELISWYKKLGFAPTGKIIPFEEDRPEHMPREPLNFIEMQLAL</sequence>
<dbReference type="InterPro" id="IPR000182">
    <property type="entry name" value="GNAT_dom"/>
</dbReference>
<dbReference type="PROSITE" id="PS51186">
    <property type="entry name" value="GNAT"/>
    <property type="match status" value="1"/>
</dbReference>
<dbReference type="RefSeq" id="WP_131331491.1">
    <property type="nucleotide sequence ID" value="NZ_CP044016.1"/>
</dbReference>
<dbReference type="CDD" id="cd04301">
    <property type="entry name" value="NAT_SF"/>
    <property type="match status" value="1"/>
</dbReference>
<dbReference type="Pfam" id="PF00583">
    <property type="entry name" value="Acetyltransf_1"/>
    <property type="match status" value="1"/>
</dbReference>
<organism evidence="2 3">
    <name type="scientific">Rhizosphaericola mali</name>
    <dbReference type="NCBI Taxonomy" id="2545455"/>
    <lineage>
        <taxon>Bacteria</taxon>
        <taxon>Pseudomonadati</taxon>
        <taxon>Bacteroidota</taxon>
        <taxon>Chitinophagia</taxon>
        <taxon>Chitinophagales</taxon>
        <taxon>Chitinophagaceae</taxon>
        <taxon>Rhizosphaericola</taxon>
    </lineage>
</organism>
<feature type="domain" description="N-acetyltransferase" evidence="1">
    <location>
        <begin position="5"/>
        <end position="174"/>
    </location>
</feature>
<keyword evidence="3" id="KW-1185">Reference proteome</keyword>
<protein>
    <submittedName>
        <fullName evidence="2">GNAT family N-acetyltransferase</fullName>
    </submittedName>
</protein>
<dbReference type="KEGG" id="arac:E0W69_018220"/>
<name>A0A5P2G9Y2_9BACT</name>
<accession>A0A5P2G9Y2</accession>
<evidence type="ECO:0000313" key="2">
    <source>
        <dbReference type="EMBL" id="QES90510.1"/>
    </source>
</evidence>
<evidence type="ECO:0000313" key="3">
    <source>
        <dbReference type="Proteomes" id="UP000292424"/>
    </source>
</evidence>